<sequence>MGSPPRSHEQSYGYPVPQPGQQQPVQTPPFSHQNSYGIQPSQPALAHVPTGNEKHEYQINQAGMQSPQPQPLQHQGSQPLQQGQYNAGAQQKGYQTATPLQALNRSPAPVDCPCCHARALTVTKPSTGNMTHIWGFICFITVCCCCIPYLIDATKDVEHKCGHCGVMLAVWHRWEPDPNTRGTWTIVVSCVITLALSAWTALHLNVPAQQGRQGLRWRKAKWLGLGLIAPEVVAYVAWCQRREARRLARDVREALHHPEPESLWTRLRRSVVCGRKKKQQHTDEASASPAPIGQTADAATSEIPVWTTVHGFYGTMGGFAMSTGSSFLPNDKTRAALTPKGLLFLLEQAPTLFPRTSRADIRDKSKADGVKKTVVCMQAIWFGVNVVTRLAQGLPIALLELNAAAHAICTLVIYAMWWDKPLDVEEPTLLGESKVEANDELMAFMWMASRCSTCGLRSWDLRHRLRDEFDGIWMLGEVHIEDLSFEQQRSAGARSLLRHIEIHYLHNYQTSPPYSLLRIRSRIPTSSKAK</sequence>
<feature type="domain" description="LITAF" evidence="3">
    <location>
        <begin position="92"/>
        <end position="173"/>
    </location>
</feature>
<feature type="compositionally biased region" description="Polar residues" evidence="1">
    <location>
        <begin position="30"/>
        <end position="42"/>
    </location>
</feature>
<protein>
    <recommendedName>
        <fullName evidence="3">LITAF domain-containing protein</fullName>
    </recommendedName>
</protein>
<dbReference type="AlphaFoldDB" id="A0AA43QGQ9"/>
<dbReference type="EMBL" id="JAPUFD010000003">
    <property type="protein sequence ID" value="MDI1486220.1"/>
    <property type="molecule type" value="Genomic_DNA"/>
</dbReference>
<dbReference type="PROSITE" id="PS51837">
    <property type="entry name" value="LITAF"/>
    <property type="match status" value="1"/>
</dbReference>
<organism evidence="4 5">
    <name type="scientific">Ramalina farinacea</name>
    <dbReference type="NCBI Taxonomy" id="258253"/>
    <lineage>
        <taxon>Eukaryota</taxon>
        <taxon>Fungi</taxon>
        <taxon>Dikarya</taxon>
        <taxon>Ascomycota</taxon>
        <taxon>Pezizomycotina</taxon>
        <taxon>Lecanoromycetes</taxon>
        <taxon>OSLEUM clade</taxon>
        <taxon>Lecanoromycetidae</taxon>
        <taxon>Lecanorales</taxon>
        <taxon>Lecanorineae</taxon>
        <taxon>Ramalinaceae</taxon>
        <taxon>Ramalina</taxon>
    </lineage>
</organism>
<keyword evidence="2" id="KW-0812">Transmembrane</keyword>
<proteinExistence type="predicted"/>
<evidence type="ECO:0000259" key="3">
    <source>
        <dbReference type="PROSITE" id="PS51837"/>
    </source>
</evidence>
<dbReference type="Proteomes" id="UP001161017">
    <property type="component" value="Unassembled WGS sequence"/>
</dbReference>
<feature type="compositionally biased region" description="Low complexity" evidence="1">
    <location>
        <begin position="65"/>
        <end position="84"/>
    </location>
</feature>
<evidence type="ECO:0000256" key="2">
    <source>
        <dbReference type="SAM" id="Phobius"/>
    </source>
</evidence>
<keyword evidence="2" id="KW-0472">Membrane</keyword>
<dbReference type="PANTHER" id="PTHR35043:SF9">
    <property type="match status" value="1"/>
</dbReference>
<keyword evidence="2" id="KW-1133">Transmembrane helix</keyword>
<evidence type="ECO:0000313" key="5">
    <source>
        <dbReference type="Proteomes" id="UP001161017"/>
    </source>
</evidence>
<keyword evidence="5" id="KW-1185">Reference proteome</keyword>
<feature type="region of interest" description="Disordered" evidence="1">
    <location>
        <begin position="1"/>
        <end position="50"/>
    </location>
</feature>
<evidence type="ECO:0000256" key="1">
    <source>
        <dbReference type="SAM" id="MobiDB-lite"/>
    </source>
</evidence>
<gene>
    <name evidence="4" type="ORF">OHK93_005446</name>
</gene>
<name>A0AA43QGQ9_9LECA</name>
<comment type="caution">
    <text evidence="4">The sequence shown here is derived from an EMBL/GenBank/DDBJ whole genome shotgun (WGS) entry which is preliminary data.</text>
</comment>
<reference evidence="4" key="1">
    <citation type="journal article" date="2023" name="Genome Biol. Evol.">
        <title>First Whole Genome Sequence and Flow Cytometry Genome Size Data for the Lichen-Forming Fungus Ramalina farinacea (Ascomycota).</title>
        <authorList>
            <person name="Llewellyn T."/>
            <person name="Mian S."/>
            <person name="Hill R."/>
            <person name="Leitch I.J."/>
            <person name="Gaya E."/>
        </authorList>
    </citation>
    <scope>NUCLEOTIDE SEQUENCE</scope>
    <source>
        <strain evidence="4">LIQ254RAFAR</strain>
    </source>
</reference>
<feature type="transmembrane region" description="Helical" evidence="2">
    <location>
        <begin position="182"/>
        <end position="202"/>
    </location>
</feature>
<accession>A0AA43QGQ9</accession>
<feature type="compositionally biased region" description="Low complexity" evidence="1">
    <location>
        <begin position="10"/>
        <end position="29"/>
    </location>
</feature>
<feature type="transmembrane region" description="Helical" evidence="2">
    <location>
        <begin position="222"/>
        <end position="238"/>
    </location>
</feature>
<dbReference type="InterPro" id="IPR006629">
    <property type="entry name" value="LITAF"/>
</dbReference>
<dbReference type="Pfam" id="PF10601">
    <property type="entry name" value="zf-LITAF-like"/>
    <property type="match status" value="1"/>
</dbReference>
<feature type="transmembrane region" description="Helical" evidence="2">
    <location>
        <begin position="133"/>
        <end position="151"/>
    </location>
</feature>
<dbReference type="PANTHER" id="PTHR35043">
    <property type="entry name" value="TRANSCRIPTION FACTOR DOMAIN-CONTAINING PROTEIN"/>
    <property type="match status" value="1"/>
</dbReference>
<evidence type="ECO:0000313" key="4">
    <source>
        <dbReference type="EMBL" id="MDI1486220.1"/>
    </source>
</evidence>
<dbReference type="SMART" id="SM00714">
    <property type="entry name" value="LITAF"/>
    <property type="match status" value="1"/>
</dbReference>
<feature type="region of interest" description="Disordered" evidence="1">
    <location>
        <begin position="63"/>
        <end position="91"/>
    </location>
</feature>